<evidence type="ECO:0008006" key="3">
    <source>
        <dbReference type="Google" id="ProtNLM"/>
    </source>
</evidence>
<dbReference type="Proteomes" id="UP001415857">
    <property type="component" value="Unassembled WGS sequence"/>
</dbReference>
<sequence length="147" mass="18173">MLSFLTVKDALKMSILSRRWRFLWAYKSNLNFDYQTFFGSGAPMVLRYRVEDKDIVRLDRVRFIKKLDKFWQQYQDLKRDSFRVSFFFHLNFARYVDRWISFAVNMGVEKLDLRFSPKYYFKLPYEIVEKEPIIFHGSFFLMEEYPF</sequence>
<dbReference type="PANTHER" id="PTHR31639">
    <property type="entry name" value="F-BOX PROTEIN-LIKE"/>
    <property type="match status" value="1"/>
</dbReference>
<reference evidence="1 2" key="1">
    <citation type="journal article" date="2024" name="Plant J.">
        <title>Genome sequences and population genomics reveal climatic adaptation and genomic divergence between two closely related sweetgum species.</title>
        <authorList>
            <person name="Xu W.Q."/>
            <person name="Ren C.Q."/>
            <person name="Zhang X.Y."/>
            <person name="Comes H.P."/>
            <person name="Liu X.H."/>
            <person name="Li Y.G."/>
            <person name="Kettle C.J."/>
            <person name="Jalonen R."/>
            <person name="Gaisberger H."/>
            <person name="Ma Y.Z."/>
            <person name="Qiu Y.X."/>
        </authorList>
    </citation>
    <scope>NUCLEOTIDE SEQUENCE [LARGE SCALE GENOMIC DNA]</scope>
    <source>
        <strain evidence="1">Hangzhou</strain>
    </source>
</reference>
<keyword evidence="2" id="KW-1185">Reference proteome</keyword>
<dbReference type="PANTHER" id="PTHR31639:SF256">
    <property type="entry name" value="OS07G0242900 PROTEIN"/>
    <property type="match status" value="1"/>
</dbReference>
<protein>
    <recommendedName>
        <fullName evidence="3">F-box domain-containing protein</fullName>
    </recommendedName>
</protein>
<evidence type="ECO:0000313" key="2">
    <source>
        <dbReference type="Proteomes" id="UP001415857"/>
    </source>
</evidence>
<dbReference type="SUPFAM" id="SSF81383">
    <property type="entry name" value="F-box domain"/>
    <property type="match status" value="1"/>
</dbReference>
<dbReference type="EMBL" id="JBBPBK010000001">
    <property type="protein sequence ID" value="KAK9292658.1"/>
    <property type="molecule type" value="Genomic_DNA"/>
</dbReference>
<name>A0AAP0XA10_LIQFO</name>
<proteinExistence type="predicted"/>
<comment type="caution">
    <text evidence="1">The sequence shown here is derived from an EMBL/GenBank/DDBJ whole genome shotgun (WGS) entry which is preliminary data.</text>
</comment>
<organism evidence="1 2">
    <name type="scientific">Liquidambar formosana</name>
    <name type="common">Formosan gum</name>
    <dbReference type="NCBI Taxonomy" id="63359"/>
    <lineage>
        <taxon>Eukaryota</taxon>
        <taxon>Viridiplantae</taxon>
        <taxon>Streptophyta</taxon>
        <taxon>Embryophyta</taxon>
        <taxon>Tracheophyta</taxon>
        <taxon>Spermatophyta</taxon>
        <taxon>Magnoliopsida</taxon>
        <taxon>eudicotyledons</taxon>
        <taxon>Gunneridae</taxon>
        <taxon>Pentapetalae</taxon>
        <taxon>Saxifragales</taxon>
        <taxon>Altingiaceae</taxon>
        <taxon>Liquidambar</taxon>
    </lineage>
</organism>
<dbReference type="InterPro" id="IPR036047">
    <property type="entry name" value="F-box-like_dom_sf"/>
</dbReference>
<evidence type="ECO:0000313" key="1">
    <source>
        <dbReference type="EMBL" id="KAK9292658.1"/>
    </source>
</evidence>
<accession>A0AAP0XA10</accession>
<gene>
    <name evidence="1" type="ORF">L1049_020635</name>
</gene>
<dbReference type="AlphaFoldDB" id="A0AAP0XA10"/>